<accession>A0A7M3MIS6</accession>
<dbReference type="PANTHER" id="PTHR44591:SF3">
    <property type="entry name" value="RESPONSE REGULATORY DOMAIN-CONTAINING PROTEIN"/>
    <property type="match status" value="1"/>
</dbReference>
<name>A0A7M3MIS6_9BACT</name>
<evidence type="ECO:0000256" key="1">
    <source>
        <dbReference type="ARBA" id="ARBA00022553"/>
    </source>
</evidence>
<feature type="domain" description="Response regulatory" evidence="4">
    <location>
        <begin position="3"/>
        <end position="119"/>
    </location>
</feature>
<dbReference type="Gene3D" id="3.40.50.2300">
    <property type="match status" value="1"/>
</dbReference>
<proteinExistence type="predicted"/>
<evidence type="ECO:0000256" key="2">
    <source>
        <dbReference type="PROSITE-ProRule" id="PRU00169"/>
    </source>
</evidence>
<comment type="caution">
    <text evidence="5">The sequence shown here is derived from an EMBL/GenBank/DDBJ whole genome shotgun (WGS) entry which is preliminary data.</text>
</comment>
<dbReference type="RefSeq" id="WP_144301714.1">
    <property type="nucleotide sequence ID" value="NZ_QMIE01000002.1"/>
</dbReference>
<dbReference type="AlphaFoldDB" id="A0A7M3MIS6"/>
<dbReference type="GO" id="GO:0000160">
    <property type="term" value="P:phosphorelay signal transduction system"/>
    <property type="evidence" value="ECO:0007669"/>
    <property type="project" value="InterPro"/>
</dbReference>
<dbReference type="SUPFAM" id="SSF46689">
    <property type="entry name" value="Homeodomain-like"/>
    <property type="match status" value="1"/>
</dbReference>
<keyword evidence="1 2" id="KW-0597">Phosphoprotein</keyword>
<evidence type="ECO:0000259" key="4">
    <source>
        <dbReference type="PROSITE" id="PS50110"/>
    </source>
</evidence>
<dbReference type="InterPro" id="IPR050595">
    <property type="entry name" value="Bact_response_regulator"/>
</dbReference>
<keyword evidence="6" id="KW-1185">Reference proteome</keyword>
<feature type="compositionally biased region" description="Low complexity" evidence="3">
    <location>
        <begin position="153"/>
        <end position="164"/>
    </location>
</feature>
<dbReference type="InterPro" id="IPR011006">
    <property type="entry name" value="CheY-like_superfamily"/>
</dbReference>
<dbReference type="Proteomes" id="UP000448292">
    <property type="component" value="Unassembled WGS sequence"/>
</dbReference>
<feature type="region of interest" description="Disordered" evidence="3">
    <location>
        <begin position="127"/>
        <end position="182"/>
    </location>
</feature>
<dbReference type="SUPFAM" id="SSF52172">
    <property type="entry name" value="CheY-like"/>
    <property type="match status" value="1"/>
</dbReference>
<evidence type="ECO:0000313" key="6">
    <source>
        <dbReference type="Proteomes" id="UP000448292"/>
    </source>
</evidence>
<evidence type="ECO:0000256" key="3">
    <source>
        <dbReference type="SAM" id="MobiDB-lite"/>
    </source>
</evidence>
<dbReference type="SMART" id="SM00448">
    <property type="entry name" value="REC"/>
    <property type="match status" value="1"/>
</dbReference>
<reference evidence="5 6" key="1">
    <citation type="submission" date="2018-06" db="EMBL/GenBank/DDBJ databases">
        <title>Complete genome of Desulfovibrio indonesiensis P37SLT.</title>
        <authorList>
            <person name="Crispim J.S."/>
            <person name="Vidigal P.M.P."/>
            <person name="Silva L.C.F."/>
            <person name="Laguardia C.N."/>
            <person name="Araujo L.C."/>
            <person name="Dias R.S."/>
            <person name="Sousa M.P."/>
            <person name="Paula S.O."/>
            <person name="Silva C."/>
        </authorList>
    </citation>
    <scope>NUCLEOTIDE SEQUENCE [LARGE SCALE GENOMIC DNA]</scope>
    <source>
        <strain evidence="5 6">P37SLT</strain>
    </source>
</reference>
<feature type="compositionally biased region" description="Basic and acidic residues" evidence="3">
    <location>
        <begin position="127"/>
        <end position="152"/>
    </location>
</feature>
<evidence type="ECO:0000313" key="5">
    <source>
        <dbReference type="EMBL" id="TVM19357.1"/>
    </source>
</evidence>
<dbReference type="EMBL" id="QMIE01000002">
    <property type="protein sequence ID" value="TVM19357.1"/>
    <property type="molecule type" value="Genomic_DNA"/>
</dbReference>
<dbReference type="Gene3D" id="1.10.10.60">
    <property type="entry name" value="Homeodomain-like"/>
    <property type="match status" value="1"/>
</dbReference>
<dbReference type="InterPro" id="IPR001789">
    <property type="entry name" value="Sig_transdc_resp-reg_receiver"/>
</dbReference>
<dbReference type="Pfam" id="PF00072">
    <property type="entry name" value="Response_reg"/>
    <property type="match status" value="1"/>
</dbReference>
<sequence length="237" mass="25601">MARILVVEDKFSDGRALTRQLDEMGHETKHVVSQGQAVSAVEGGGYEYVFLDLTLPDGDGVEVVPDIRNSGAAVVLLLETSKEEMDAEVAGRIEALGETAIAQKPLSEDDIVTSIEKADACRQKRLSMAEKEKSAEKDEPVREEAVPAKEETAPAAAEVAPAAERAAEKPVEDADAVAGGTGLPKRLPKLKAYRDQMEKRYLRRLLKDSGGNVKKALTMAGVSRASYYNLLKKHGLN</sequence>
<protein>
    <recommendedName>
        <fullName evidence="4">Response regulatory domain-containing protein</fullName>
    </recommendedName>
</protein>
<organism evidence="5 6">
    <name type="scientific">Oceanidesulfovibrio indonesiensis</name>
    <dbReference type="NCBI Taxonomy" id="54767"/>
    <lineage>
        <taxon>Bacteria</taxon>
        <taxon>Pseudomonadati</taxon>
        <taxon>Thermodesulfobacteriota</taxon>
        <taxon>Desulfovibrionia</taxon>
        <taxon>Desulfovibrionales</taxon>
        <taxon>Desulfovibrionaceae</taxon>
        <taxon>Oceanidesulfovibrio</taxon>
    </lineage>
</organism>
<dbReference type="InterPro" id="IPR009057">
    <property type="entry name" value="Homeodomain-like_sf"/>
</dbReference>
<dbReference type="OrthoDB" id="9794815at2"/>
<gene>
    <name evidence="5" type="ORF">DPQ33_03075</name>
</gene>
<dbReference type="PANTHER" id="PTHR44591">
    <property type="entry name" value="STRESS RESPONSE REGULATOR PROTEIN 1"/>
    <property type="match status" value="1"/>
</dbReference>
<dbReference type="PROSITE" id="PS50110">
    <property type="entry name" value="RESPONSE_REGULATORY"/>
    <property type="match status" value="1"/>
</dbReference>
<feature type="modified residue" description="4-aspartylphosphate" evidence="2">
    <location>
        <position position="52"/>
    </location>
</feature>